<evidence type="ECO:0000313" key="2">
    <source>
        <dbReference type="Proteomes" id="UP000594261"/>
    </source>
</evidence>
<dbReference type="PANTHER" id="PTHR33642:SF4">
    <property type="entry name" value="COX1_OXI3 INTRON 1 PROTEIN-RELATED"/>
    <property type="match status" value="1"/>
</dbReference>
<organism evidence="1 2">
    <name type="scientific">Quercus lobata</name>
    <name type="common">Valley oak</name>
    <dbReference type="NCBI Taxonomy" id="97700"/>
    <lineage>
        <taxon>Eukaryota</taxon>
        <taxon>Viridiplantae</taxon>
        <taxon>Streptophyta</taxon>
        <taxon>Embryophyta</taxon>
        <taxon>Tracheophyta</taxon>
        <taxon>Spermatophyta</taxon>
        <taxon>Magnoliopsida</taxon>
        <taxon>eudicotyledons</taxon>
        <taxon>Gunneridae</taxon>
        <taxon>Pentapetalae</taxon>
        <taxon>rosids</taxon>
        <taxon>fabids</taxon>
        <taxon>Fagales</taxon>
        <taxon>Fagaceae</taxon>
        <taxon>Quercus</taxon>
    </lineage>
</organism>
<dbReference type="GO" id="GO:0090615">
    <property type="term" value="P:mitochondrial mRNA processing"/>
    <property type="evidence" value="ECO:0007669"/>
    <property type="project" value="TreeGrafter"/>
</dbReference>
<keyword evidence="2" id="KW-1185">Reference proteome</keyword>
<reference evidence="1" key="2">
    <citation type="submission" date="2021-01" db="UniProtKB">
        <authorList>
            <consortium name="EnsemblPlants"/>
        </authorList>
    </citation>
    <scope>IDENTIFICATION</scope>
</reference>
<evidence type="ECO:0000313" key="1">
    <source>
        <dbReference type="EnsemblPlants" id="QL07p006514:mrna"/>
    </source>
</evidence>
<proteinExistence type="predicted"/>
<dbReference type="EMBL" id="LRBV02000007">
    <property type="status" value="NOT_ANNOTATED_CDS"/>
    <property type="molecule type" value="Genomic_DNA"/>
</dbReference>
<accession>A0A7N2M1A7</accession>
<dbReference type="GO" id="GO:0003964">
    <property type="term" value="F:RNA-directed DNA polymerase activity"/>
    <property type="evidence" value="ECO:0007669"/>
    <property type="project" value="TreeGrafter"/>
</dbReference>
<dbReference type="InParanoid" id="A0A7N2M1A7"/>
<dbReference type="AlphaFoldDB" id="A0A7N2M1A7"/>
<dbReference type="Gramene" id="QL07p006514:mrna">
    <property type="protein sequence ID" value="QL07p006514:mrna"/>
    <property type="gene ID" value="QL07p006514"/>
</dbReference>
<dbReference type="GO" id="GO:0005739">
    <property type="term" value="C:mitochondrion"/>
    <property type="evidence" value="ECO:0007669"/>
    <property type="project" value="TreeGrafter"/>
</dbReference>
<dbReference type="PANTHER" id="PTHR33642">
    <property type="entry name" value="COX1/OXI3 INTRON 1 PROTEIN-RELATED"/>
    <property type="match status" value="1"/>
</dbReference>
<dbReference type="EnsemblPlants" id="QL07p006514:mrna">
    <property type="protein sequence ID" value="QL07p006514:mrna"/>
    <property type="gene ID" value="QL07p006514"/>
</dbReference>
<name>A0A7N2M1A7_QUELO</name>
<protein>
    <submittedName>
        <fullName evidence="1">Uncharacterized protein</fullName>
    </submittedName>
</protein>
<sequence>MEYAKSKVEDLMRLCVKVDALIELANVGRRWLIFFCCCHNFKMVGCYELSCSCIAHFCDRMDTLFHRVLLLQNRLNGNPLGIVEPLLLSAISSLEDTPVMGFKGEFSKP</sequence>
<reference evidence="1 2" key="1">
    <citation type="journal article" date="2016" name="G3 (Bethesda)">
        <title>First Draft Assembly and Annotation of the Genome of a California Endemic Oak Quercus lobata Nee (Fagaceae).</title>
        <authorList>
            <person name="Sork V.L."/>
            <person name="Fitz-Gibbon S.T."/>
            <person name="Puiu D."/>
            <person name="Crepeau M."/>
            <person name="Gugger P.F."/>
            <person name="Sherman R."/>
            <person name="Stevens K."/>
            <person name="Langley C.H."/>
            <person name="Pellegrini M."/>
            <person name="Salzberg S.L."/>
        </authorList>
    </citation>
    <scope>NUCLEOTIDE SEQUENCE [LARGE SCALE GENOMIC DNA]</scope>
    <source>
        <strain evidence="1 2">cv. SW786</strain>
    </source>
</reference>
<dbReference type="Proteomes" id="UP000594261">
    <property type="component" value="Chromosome 7"/>
</dbReference>
<dbReference type="GO" id="GO:0006315">
    <property type="term" value="P:homing of group II introns"/>
    <property type="evidence" value="ECO:0007669"/>
    <property type="project" value="TreeGrafter"/>
</dbReference>